<evidence type="ECO:0000256" key="2">
    <source>
        <dbReference type="ARBA" id="ARBA00004305"/>
    </source>
</evidence>
<dbReference type="InterPro" id="IPR009014">
    <property type="entry name" value="Transketo_C/PFOR_II"/>
</dbReference>
<keyword evidence="6" id="KW-0809">Transit peptide</keyword>
<feature type="compositionally biased region" description="Polar residues" evidence="13">
    <location>
        <begin position="982"/>
        <end position="992"/>
    </location>
</feature>
<evidence type="ECO:0000256" key="13">
    <source>
        <dbReference type="SAM" id="MobiDB-lite"/>
    </source>
</evidence>
<accession>A0A0E0ETP0</accession>
<evidence type="ECO:0000256" key="8">
    <source>
        <dbReference type="ARBA" id="ARBA00023002"/>
    </source>
</evidence>
<dbReference type="Proteomes" id="UP000008021">
    <property type="component" value="Chromosome 9"/>
</dbReference>
<evidence type="ECO:0000256" key="11">
    <source>
        <dbReference type="ARBA" id="ARBA00023317"/>
    </source>
</evidence>
<keyword evidence="5" id="KW-0479">Metal-binding</keyword>
<dbReference type="FunFam" id="3.40.50.970:FF:000006">
    <property type="entry name" value="Pyruvate dehydrogenase E1 component subunit beta"/>
    <property type="match status" value="1"/>
</dbReference>
<dbReference type="Gene3D" id="3.40.50.920">
    <property type="match status" value="1"/>
</dbReference>
<organism evidence="15">
    <name type="scientific">Oryza meridionalis</name>
    <dbReference type="NCBI Taxonomy" id="40149"/>
    <lineage>
        <taxon>Eukaryota</taxon>
        <taxon>Viridiplantae</taxon>
        <taxon>Streptophyta</taxon>
        <taxon>Embryophyta</taxon>
        <taxon>Tracheophyta</taxon>
        <taxon>Spermatophyta</taxon>
        <taxon>Magnoliopsida</taxon>
        <taxon>Liliopsida</taxon>
        <taxon>Poales</taxon>
        <taxon>Poaceae</taxon>
        <taxon>BOP clade</taxon>
        <taxon>Oryzoideae</taxon>
        <taxon>Oryzeae</taxon>
        <taxon>Oryzinae</taxon>
        <taxon>Oryza</taxon>
    </lineage>
</organism>
<feature type="region of interest" description="Disordered" evidence="13">
    <location>
        <begin position="815"/>
        <end position="878"/>
    </location>
</feature>
<keyword evidence="7" id="KW-0630">Potassium</keyword>
<dbReference type="GO" id="GO:0046872">
    <property type="term" value="F:metal ion binding"/>
    <property type="evidence" value="ECO:0007669"/>
    <property type="project" value="UniProtKB-KW"/>
</dbReference>
<evidence type="ECO:0000313" key="15">
    <source>
        <dbReference type="EnsemblPlants" id="OMERI09G11820.3"/>
    </source>
</evidence>
<comment type="function">
    <text evidence="12">The pyruvate dehydrogenase complex catalyzes the overall conversion of pyruvate to acetyl-CoA and CO(2). It contains multiple copies of three enzymatic components: pyruvate dehydrogenase (E1), dihydrolipoamide acetyltransferase (E2) and lipoamide dehydrogenase (E3).</text>
</comment>
<dbReference type="SUPFAM" id="SSF103657">
    <property type="entry name" value="BAR/IMD domain-like"/>
    <property type="match status" value="1"/>
</dbReference>
<evidence type="ECO:0000256" key="1">
    <source>
        <dbReference type="ARBA" id="ARBA00001964"/>
    </source>
</evidence>
<dbReference type="PANTHER" id="PTHR34119:SF8">
    <property type="entry name" value="OS09G0509300 PROTEIN"/>
    <property type="match status" value="1"/>
</dbReference>
<dbReference type="InterPro" id="IPR033248">
    <property type="entry name" value="Transketolase_C"/>
</dbReference>
<dbReference type="EC" id="1.2.4.1" evidence="4"/>
<feature type="region of interest" description="Disordered" evidence="13">
    <location>
        <begin position="724"/>
        <end position="800"/>
    </location>
</feature>
<feature type="compositionally biased region" description="Basic and acidic residues" evidence="13">
    <location>
        <begin position="646"/>
        <end position="664"/>
    </location>
</feature>
<feature type="compositionally biased region" description="Basic and acidic residues" evidence="13">
    <location>
        <begin position="672"/>
        <end position="682"/>
    </location>
</feature>
<keyword evidence="9" id="KW-0786">Thiamine pyrophosphate</keyword>
<protein>
    <recommendedName>
        <fullName evidence="4">pyruvate dehydrogenase (acetyl-transferring)</fullName>
        <ecNumber evidence="4">1.2.4.1</ecNumber>
    </recommendedName>
</protein>
<keyword evidence="16" id="KW-1185">Reference proteome</keyword>
<feature type="region of interest" description="Disordered" evidence="13">
    <location>
        <begin position="634"/>
        <end position="705"/>
    </location>
</feature>
<keyword evidence="8" id="KW-0560">Oxidoreductase</keyword>
<reference evidence="15" key="1">
    <citation type="submission" date="2015-04" db="UniProtKB">
        <authorList>
            <consortium name="EnsemblPlants"/>
        </authorList>
    </citation>
    <scope>IDENTIFICATION</scope>
</reference>
<evidence type="ECO:0000256" key="4">
    <source>
        <dbReference type="ARBA" id="ARBA00012281"/>
    </source>
</evidence>
<dbReference type="Gene3D" id="3.40.50.970">
    <property type="match status" value="1"/>
</dbReference>
<evidence type="ECO:0000256" key="12">
    <source>
        <dbReference type="ARBA" id="ARBA00025211"/>
    </source>
</evidence>
<feature type="compositionally biased region" description="Polar residues" evidence="13">
    <location>
        <begin position="781"/>
        <end position="800"/>
    </location>
</feature>
<comment type="subcellular location">
    <subcellularLocation>
        <location evidence="2">Mitochondrion matrix</location>
    </subcellularLocation>
</comment>
<evidence type="ECO:0000259" key="14">
    <source>
        <dbReference type="SMART" id="SM00861"/>
    </source>
</evidence>
<feature type="domain" description="Transketolase-like pyrimidine-binding" evidence="14">
    <location>
        <begin position="43"/>
        <end position="218"/>
    </location>
</feature>
<dbReference type="SUPFAM" id="SSF52922">
    <property type="entry name" value="TK C-terminal domain-like"/>
    <property type="match status" value="1"/>
</dbReference>
<feature type="region of interest" description="Disordered" evidence="13">
    <location>
        <begin position="911"/>
        <end position="1001"/>
    </location>
</feature>
<keyword evidence="11" id="KW-0670">Pyruvate</keyword>
<dbReference type="FunFam" id="3.40.50.920:FF:000001">
    <property type="entry name" value="Pyruvate dehydrogenase E1 beta subunit"/>
    <property type="match status" value="1"/>
</dbReference>
<evidence type="ECO:0000256" key="6">
    <source>
        <dbReference type="ARBA" id="ARBA00022946"/>
    </source>
</evidence>
<evidence type="ECO:0000313" key="16">
    <source>
        <dbReference type="Proteomes" id="UP000008021"/>
    </source>
</evidence>
<dbReference type="HOGENOM" id="CLU_285663_0_0_1"/>
<dbReference type="Gene3D" id="1.20.1270.60">
    <property type="entry name" value="Arfaptin homology (AH) domain/BAR domain"/>
    <property type="match status" value="1"/>
</dbReference>
<dbReference type="Gramene" id="OMERI09G11820.3">
    <property type="protein sequence ID" value="OMERI09G11820.3"/>
    <property type="gene ID" value="OMERI09G11820"/>
</dbReference>
<dbReference type="SMART" id="SM00861">
    <property type="entry name" value="Transket_pyr"/>
    <property type="match status" value="1"/>
</dbReference>
<name>A0A0E0ETP0_9ORYZ</name>
<dbReference type="InterPro" id="IPR037488">
    <property type="entry name" value="At2g33490-like"/>
</dbReference>
<dbReference type="SUPFAM" id="SSF52518">
    <property type="entry name" value="Thiamin diphosphate-binding fold (THDP-binding)"/>
    <property type="match status" value="1"/>
</dbReference>
<comment type="cofactor">
    <cofactor evidence="1">
        <name>thiamine diphosphate</name>
        <dbReference type="ChEBI" id="CHEBI:58937"/>
    </cofactor>
</comment>
<dbReference type="Pfam" id="PF02780">
    <property type="entry name" value="Transketolase_C"/>
    <property type="match status" value="1"/>
</dbReference>
<dbReference type="NCBIfam" id="NF006667">
    <property type="entry name" value="PRK09212.1"/>
    <property type="match status" value="1"/>
</dbReference>
<dbReference type="GO" id="GO:0004739">
    <property type="term" value="F:pyruvate dehydrogenase (acetyl-transferring) activity"/>
    <property type="evidence" value="ECO:0007669"/>
    <property type="project" value="UniProtKB-EC"/>
</dbReference>
<dbReference type="InterPro" id="IPR027267">
    <property type="entry name" value="AH/BAR_dom_sf"/>
</dbReference>
<comment type="subunit">
    <text evidence="3">Tetramer of 2 alpha and 2 beta subunits.</text>
</comment>
<keyword evidence="10" id="KW-0496">Mitochondrion</keyword>
<feature type="compositionally biased region" description="Low complexity" evidence="13">
    <location>
        <begin position="848"/>
        <end position="878"/>
    </location>
</feature>
<evidence type="ECO:0000256" key="10">
    <source>
        <dbReference type="ARBA" id="ARBA00023128"/>
    </source>
</evidence>
<dbReference type="CDD" id="cd07307">
    <property type="entry name" value="BAR"/>
    <property type="match status" value="1"/>
</dbReference>
<dbReference type="STRING" id="40149.A0A0E0ETP0"/>
<dbReference type="CDD" id="cd07036">
    <property type="entry name" value="TPP_PYR_E1-PDHc-beta_like"/>
    <property type="match status" value="1"/>
</dbReference>
<evidence type="ECO:0000256" key="3">
    <source>
        <dbReference type="ARBA" id="ARBA00011130"/>
    </source>
</evidence>
<sequence>MLGAARRQLGSGPMLGQVLRRLRPATAAAADAARAYSAAAKEMTVREALNSALDEEMSADPSVFLMGEEVGEYQGAYKISKGLLDKYGPDRVLDTPITEAGFTGIAVGAAYQGLRPVVEFMTFNFSMQAIDHIINSAAKSNYMSAGQISVPIVFRGPNGAAAGVGAQHSQCYAAWYAHVPGLKVLAPYSAEDARGLLKAAIRDPDPVVFLENELLYGESFPISAEVLDSSFALPIGKAKIEREGKDVTITAYSKMVGYALQAADILSKEGISAEVINLRSIRPLDRATINASVRKTNRLVTIEESFPQHGIGAEICMSVVEESFEYLDAPVERIAGADVPMPYAANLERMAVPQVDDIVRAAKRACYRAEMKSSLRKLRGFALQRHEQRVDRRGGHSPAAAAAANELLAASQVKGASAPYLPFSDMADMRSCYDNLLSVAAAIANSAYEFSEALQEMGTCLLKRVTPNKDGINDKVLLLLGKAQFELRKLVDSYRVHVLNTITTPSQSLLNELQTVEEMKHQCDEKRELFEFLLNAQKEKGRSKNAKSDIGASEQLKQAQDDYQEEATLFLFRLKSLKQGQFRSLFTQAARHHAAQLNLFRKGLKSLEAVEPHVRLAAEQQHIDHQFSALDEEDYSVDEENEDDYNDSHEDLSFDYGENKEGTEAGHASRSPTEELLDRSKAEYSSFPGERQRSGSQSAPLFPEKKLEAAERIKELRRSATRKLNTYVLPTPNDVRDTSQTVTANPTSGSPLGNKGAFYSSPLQPSTNVGDLRDNKLPSPTRLSNAHSVLKESNTNTTDTRTMLVLPLGDLSLPGYHDSKASDNKKVKRGSFSGPIVPRSRSTENIDVVSVPPRHSSSHQPSIHVRVSPNTSPPLLSSPKIKELHELPRPPANASKHTTFPSLVAHSAPLVPNSAPLAPRGQDHFRPRQTPPSAPQTASPLPTPPGPISRSFSIPSRGMRTSGISDGKETEDLQDKGPARMSLSSLPSAQTSLEDHRPLSGATERNGLTELIKKTIIQSKTELHEAVQDQAWQLGLFVLGEWNGITLPDLLKASQYDCSIFFFHAKSWVGLGRTRSIEQPPNNV</sequence>
<feature type="compositionally biased region" description="Polar residues" evidence="13">
    <location>
        <begin position="738"/>
        <end position="751"/>
    </location>
</feature>
<proteinExistence type="predicted"/>
<evidence type="ECO:0000256" key="9">
    <source>
        <dbReference type="ARBA" id="ARBA00023052"/>
    </source>
</evidence>
<dbReference type="GO" id="GO:0005759">
    <property type="term" value="C:mitochondrial matrix"/>
    <property type="evidence" value="ECO:0007669"/>
    <property type="project" value="UniProtKB-SubCell"/>
</dbReference>
<feature type="compositionally biased region" description="Basic and acidic residues" evidence="13">
    <location>
        <begin position="966"/>
        <end position="978"/>
    </location>
</feature>
<reference evidence="15" key="2">
    <citation type="submission" date="2018-05" db="EMBL/GenBank/DDBJ databases">
        <title>OmerRS3 (Oryza meridionalis Reference Sequence Version 3).</title>
        <authorList>
            <person name="Zhang J."/>
            <person name="Kudrna D."/>
            <person name="Lee S."/>
            <person name="Talag J."/>
            <person name="Welchert J."/>
            <person name="Wing R.A."/>
        </authorList>
    </citation>
    <scope>NUCLEOTIDE SEQUENCE [LARGE SCALE GENOMIC DNA]</scope>
    <source>
        <strain evidence="15">cv. OR44</strain>
    </source>
</reference>
<dbReference type="EnsemblPlants" id="OMERI09G11820.3">
    <property type="protein sequence ID" value="OMERI09G11820.3"/>
    <property type="gene ID" value="OMERI09G11820"/>
</dbReference>
<evidence type="ECO:0000256" key="7">
    <source>
        <dbReference type="ARBA" id="ARBA00022958"/>
    </source>
</evidence>
<dbReference type="InterPro" id="IPR005475">
    <property type="entry name" value="Transketolase-like_Pyr-bd"/>
</dbReference>
<evidence type="ECO:0000256" key="5">
    <source>
        <dbReference type="ARBA" id="ARBA00022723"/>
    </source>
</evidence>
<dbReference type="InterPro" id="IPR029061">
    <property type="entry name" value="THDP-binding"/>
</dbReference>
<dbReference type="AlphaFoldDB" id="A0A0E0ETP0"/>
<dbReference type="NCBIfam" id="NF008854">
    <property type="entry name" value="PRK11892.1"/>
    <property type="match status" value="1"/>
</dbReference>
<feature type="compositionally biased region" description="Acidic residues" evidence="13">
    <location>
        <begin position="634"/>
        <end position="645"/>
    </location>
</feature>
<dbReference type="Pfam" id="PF02779">
    <property type="entry name" value="Transket_pyr"/>
    <property type="match status" value="1"/>
</dbReference>
<dbReference type="PANTHER" id="PTHR34119">
    <property type="entry name" value="HYDROXYPROLINE-RICH GLYCOPROTEIN-LIKE"/>
    <property type="match status" value="1"/>
</dbReference>